<evidence type="ECO:0000256" key="1">
    <source>
        <dbReference type="SAM" id="MobiDB-lite"/>
    </source>
</evidence>
<keyword evidence="3" id="KW-1185">Reference proteome</keyword>
<feature type="region of interest" description="Disordered" evidence="1">
    <location>
        <begin position="1"/>
        <end position="20"/>
    </location>
</feature>
<dbReference type="RefSeq" id="WP_271140972.1">
    <property type="nucleotide sequence ID" value="NZ_JAPYYP010000047.1"/>
</dbReference>
<accession>A0A9X3Z5B4</accession>
<proteinExistence type="predicted"/>
<evidence type="ECO:0000313" key="3">
    <source>
        <dbReference type="Proteomes" id="UP001151071"/>
    </source>
</evidence>
<sequence>MRKFKPIQGSQVVPTSPVPTPIPNNLQEECIRVQKVYDWVVAANRERNKVPIPDECRAAVDAAIRAGLNITIQCAAPVTPPLFPIIPKPQPTGTLAPDFDCRVISIRRETITINNTPVRVGIVRFLFSATVLITILADSTVICPAFPATIQFDEEFVLCLPEPLDEDNILCRITDIECIPNQSVLLGGMVELEVIICKEIQVEAEVKLEVLAKFCQPRPIIPVPTPSPFRCPPITFPPQCPPLFPLHNCDCQGTANVLLNNVTVFFNGLADIGSEQLVADICPSCNPGASTFSYTFVDTPPASPSPTDDIPGNQSFEFTTTSVESPVCSSLPGGGLQLFVTATGIRRFTETGTEETLFAELTLEELPGMFDRFRLRLLTAGGTQVFDTGFRTVDDRFIRVQDCITFPDVLNPPSIP</sequence>
<organism evidence="2 3">
    <name type="scientific">Brevibacillus thermoruber</name>
    <dbReference type="NCBI Taxonomy" id="33942"/>
    <lineage>
        <taxon>Bacteria</taxon>
        <taxon>Bacillati</taxon>
        <taxon>Bacillota</taxon>
        <taxon>Bacilli</taxon>
        <taxon>Bacillales</taxon>
        <taxon>Paenibacillaceae</taxon>
        <taxon>Brevibacillus</taxon>
    </lineage>
</organism>
<dbReference type="Proteomes" id="UP001151071">
    <property type="component" value="Unassembled WGS sequence"/>
</dbReference>
<protein>
    <recommendedName>
        <fullName evidence="4">DUF3794 domain-containing protein</fullName>
    </recommendedName>
</protein>
<reference evidence="2" key="1">
    <citation type="submission" date="2022-12" db="EMBL/GenBank/DDBJ databases">
        <title>Draft genome sequence of the thermophilic strain Brevibacillus thermoruber HT42, isolated from Los Humeros, Puebla, Mexico, with biotechnological potential.</title>
        <authorList>
            <person name="Lara Sanchez J."/>
            <person name="Solis Palacios R."/>
            <person name="Bustos Baena A.S."/>
            <person name="Ruz Baez A.E."/>
            <person name="Espinosa Luna G."/>
            <person name="Oliart Ros R.M."/>
        </authorList>
    </citation>
    <scope>NUCLEOTIDE SEQUENCE</scope>
    <source>
        <strain evidence="2">HT42</strain>
    </source>
</reference>
<gene>
    <name evidence="2" type="ORF">O3V59_21230</name>
</gene>
<evidence type="ECO:0000313" key="2">
    <source>
        <dbReference type="EMBL" id="MDA5110866.1"/>
    </source>
</evidence>
<comment type="caution">
    <text evidence="2">The sequence shown here is derived from an EMBL/GenBank/DDBJ whole genome shotgun (WGS) entry which is preliminary data.</text>
</comment>
<evidence type="ECO:0008006" key="4">
    <source>
        <dbReference type="Google" id="ProtNLM"/>
    </source>
</evidence>
<dbReference type="AlphaFoldDB" id="A0A9X3Z5B4"/>
<dbReference type="EMBL" id="JAPYYP010000047">
    <property type="protein sequence ID" value="MDA5110866.1"/>
    <property type="molecule type" value="Genomic_DNA"/>
</dbReference>
<name>A0A9X3Z5B4_9BACL</name>